<proteinExistence type="predicted"/>
<accession>A0ABS6T4M5</accession>
<reference evidence="2 3" key="1">
    <citation type="submission" date="2021-05" db="EMBL/GenBank/DDBJ databases">
        <title>Culturable bacteria isolated from Daya Bay.</title>
        <authorList>
            <person name="Zheng W."/>
            <person name="Yu S."/>
            <person name="Huang Y."/>
        </authorList>
    </citation>
    <scope>NUCLEOTIDE SEQUENCE [LARGE SCALE GENOMIC DNA]</scope>
    <source>
        <strain evidence="2 3">DP4N28-5</strain>
    </source>
</reference>
<dbReference type="Pfam" id="PF13673">
    <property type="entry name" value="Acetyltransf_10"/>
    <property type="match status" value="1"/>
</dbReference>
<comment type="caution">
    <text evidence="2">The sequence shown here is derived from an EMBL/GenBank/DDBJ whole genome shotgun (WGS) entry which is preliminary data.</text>
</comment>
<protein>
    <submittedName>
        <fullName evidence="2">GNAT family N-acetyltransferase</fullName>
    </submittedName>
</protein>
<gene>
    <name evidence="2" type="ORF">KJP28_14790</name>
</gene>
<dbReference type="InterPro" id="IPR000182">
    <property type="entry name" value="GNAT_dom"/>
</dbReference>
<name>A0ABS6T4M5_9RHOB</name>
<keyword evidence="3" id="KW-1185">Reference proteome</keyword>
<evidence type="ECO:0000313" key="2">
    <source>
        <dbReference type="EMBL" id="MBV7380197.1"/>
    </source>
</evidence>
<dbReference type="PANTHER" id="PTHR43451:SF1">
    <property type="entry name" value="ACETYLTRANSFERASE"/>
    <property type="match status" value="1"/>
</dbReference>
<dbReference type="InterPro" id="IPR052564">
    <property type="entry name" value="N-acetyltrans/Recomb-assoc"/>
</dbReference>
<evidence type="ECO:0000259" key="1">
    <source>
        <dbReference type="PROSITE" id="PS51186"/>
    </source>
</evidence>
<dbReference type="Proteomes" id="UP000756530">
    <property type="component" value="Unassembled WGS sequence"/>
</dbReference>
<dbReference type="PANTHER" id="PTHR43451">
    <property type="entry name" value="ACETYLTRANSFERASE (GNAT) FAMILY PROTEIN"/>
    <property type="match status" value="1"/>
</dbReference>
<evidence type="ECO:0000313" key="3">
    <source>
        <dbReference type="Proteomes" id="UP000756530"/>
    </source>
</evidence>
<dbReference type="EMBL" id="JAHUZE010000003">
    <property type="protein sequence ID" value="MBV7380197.1"/>
    <property type="molecule type" value="Genomic_DNA"/>
</dbReference>
<organism evidence="2 3">
    <name type="scientific">Maritimibacter dapengensis</name>
    <dbReference type="NCBI Taxonomy" id="2836868"/>
    <lineage>
        <taxon>Bacteria</taxon>
        <taxon>Pseudomonadati</taxon>
        <taxon>Pseudomonadota</taxon>
        <taxon>Alphaproteobacteria</taxon>
        <taxon>Rhodobacterales</taxon>
        <taxon>Roseobacteraceae</taxon>
        <taxon>Maritimibacter</taxon>
    </lineage>
</organism>
<sequence length="149" mass="16447">MRVRRYRPDDAPALAEVFHAAVHGAAAAHYTAAQRAAWSPAPRPEIFADREADGRMVFVADSGGVTGFIELERDGHIDCFYTHPRGAGPALYDALEEAARTLGLSALFVEASETARPFFEARGFVVEQRREVERQGVELHNYRMSMALG</sequence>
<dbReference type="PROSITE" id="PS51186">
    <property type="entry name" value="GNAT"/>
    <property type="match status" value="1"/>
</dbReference>
<feature type="domain" description="N-acetyltransferase" evidence="1">
    <location>
        <begin position="1"/>
        <end position="149"/>
    </location>
</feature>